<dbReference type="Gramene" id="CDF35905">
    <property type="protein sequence ID" value="CDF35905"/>
    <property type="gene ID" value="CHC_T00004032001"/>
</dbReference>
<dbReference type="RefSeq" id="XP_005715724.1">
    <property type="nucleotide sequence ID" value="XM_005715667.1"/>
</dbReference>
<dbReference type="KEGG" id="ccp:CHC_T00004032001"/>
<dbReference type="AlphaFoldDB" id="R7QEQ1"/>
<dbReference type="EMBL" id="HG001750">
    <property type="protein sequence ID" value="CDF35905.1"/>
    <property type="molecule type" value="Genomic_DNA"/>
</dbReference>
<evidence type="ECO:0000313" key="2">
    <source>
        <dbReference type="Proteomes" id="UP000012073"/>
    </source>
</evidence>
<evidence type="ECO:0000313" key="1">
    <source>
        <dbReference type="EMBL" id="CDF35905.1"/>
    </source>
</evidence>
<protein>
    <submittedName>
        <fullName evidence="1">Uncharacterized protein</fullName>
    </submittedName>
</protein>
<dbReference type="GeneID" id="17323432"/>
<name>R7QEQ1_CHOCR</name>
<sequence length="78" mass="8575">MDAKRRKRPSTEPGFRGSKEIKRYKLFASVAIGQAPLHATRVGQLCACACSIVQVPSCVFIVNKPIRPTASPQTTKEF</sequence>
<keyword evidence="2" id="KW-1185">Reference proteome</keyword>
<gene>
    <name evidence="1" type="ORF">CHC_T00004032001</name>
</gene>
<proteinExistence type="predicted"/>
<dbReference type="Proteomes" id="UP000012073">
    <property type="component" value="Unassembled WGS sequence"/>
</dbReference>
<accession>R7QEQ1</accession>
<organism evidence="1 2">
    <name type="scientific">Chondrus crispus</name>
    <name type="common">Carrageen Irish moss</name>
    <name type="synonym">Polymorpha crispa</name>
    <dbReference type="NCBI Taxonomy" id="2769"/>
    <lineage>
        <taxon>Eukaryota</taxon>
        <taxon>Rhodophyta</taxon>
        <taxon>Florideophyceae</taxon>
        <taxon>Rhodymeniophycidae</taxon>
        <taxon>Gigartinales</taxon>
        <taxon>Gigartinaceae</taxon>
        <taxon>Chondrus</taxon>
    </lineage>
</organism>
<reference evidence="2" key="1">
    <citation type="journal article" date="2013" name="Proc. Natl. Acad. Sci. U.S.A.">
        <title>Genome structure and metabolic features in the red seaweed Chondrus crispus shed light on evolution of the Archaeplastida.</title>
        <authorList>
            <person name="Collen J."/>
            <person name="Porcel B."/>
            <person name="Carre W."/>
            <person name="Ball S.G."/>
            <person name="Chaparro C."/>
            <person name="Tonon T."/>
            <person name="Barbeyron T."/>
            <person name="Michel G."/>
            <person name="Noel B."/>
            <person name="Valentin K."/>
            <person name="Elias M."/>
            <person name="Artiguenave F."/>
            <person name="Arun A."/>
            <person name="Aury J.M."/>
            <person name="Barbosa-Neto J.F."/>
            <person name="Bothwell J.H."/>
            <person name="Bouget F.Y."/>
            <person name="Brillet L."/>
            <person name="Cabello-Hurtado F."/>
            <person name="Capella-Gutierrez S."/>
            <person name="Charrier B."/>
            <person name="Cladiere L."/>
            <person name="Cock J.M."/>
            <person name="Coelho S.M."/>
            <person name="Colleoni C."/>
            <person name="Czjzek M."/>
            <person name="Da Silva C."/>
            <person name="Delage L."/>
            <person name="Denoeud F."/>
            <person name="Deschamps P."/>
            <person name="Dittami S.M."/>
            <person name="Gabaldon T."/>
            <person name="Gachon C.M."/>
            <person name="Groisillier A."/>
            <person name="Herve C."/>
            <person name="Jabbari K."/>
            <person name="Katinka M."/>
            <person name="Kloareg B."/>
            <person name="Kowalczyk N."/>
            <person name="Labadie K."/>
            <person name="Leblanc C."/>
            <person name="Lopez P.J."/>
            <person name="McLachlan D.H."/>
            <person name="Meslet-Cladiere L."/>
            <person name="Moustafa A."/>
            <person name="Nehr Z."/>
            <person name="Nyvall Collen P."/>
            <person name="Panaud O."/>
            <person name="Partensky F."/>
            <person name="Poulain J."/>
            <person name="Rensing S.A."/>
            <person name="Rousvoal S."/>
            <person name="Samson G."/>
            <person name="Symeonidi A."/>
            <person name="Weissenbach J."/>
            <person name="Zambounis A."/>
            <person name="Wincker P."/>
            <person name="Boyen C."/>
        </authorList>
    </citation>
    <scope>NUCLEOTIDE SEQUENCE [LARGE SCALE GENOMIC DNA]</scope>
    <source>
        <strain evidence="2">cv. Stackhouse</strain>
    </source>
</reference>